<dbReference type="GO" id="GO:0032259">
    <property type="term" value="P:methylation"/>
    <property type="evidence" value="ECO:0007669"/>
    <property type="project" value="UniProtKB-KW"/>
</dbReference>
<accession>A0A2P8A7Y8</accession>
<dbReference type="SUPFAM" id="SSF53335">
    <property type="entry name" value="S-adenosyl-L-methionine-dependent methyltransferases"/>
    <property type="match status" value="1"/>
</dbReference>
<dbReference type="CDD" id="cd02440">
    <property type="entry name" value="AdoMet_MTases"/>
    <property type="match status" value="1"/>
</dbReference>
<dbReference type="AlphaFoldDB" id="A0A2P8A7Y8"/>
<dbReference type="Pfam" id="PF02353">
    <property type="entry name" value="CMAS"/>
    <property type="match status" value="1"/>
</dbReference>
<protein>
    <submittedName>
        <fullName evidence="2">(S)-coclaurine N-methyltransferase</fullName>
    </submittedName>
</protein>
<keyword evidence="3" id="KW-1185">Reference proteome</keyword>
<sequence length="381" mass="43152">MDYDNLVNLLLDNGVLPFPIIRQGIRSQLRSRIAEIASTSLSSAYATKMKYIDLLRTRPIAIETTKANDQHYEVGTGVLQACLGRRMKYSCCLYYDEQGRALPGIDDAVGILGGVGNAVVGEGVKSIEDRISVAEDAMMENYVEKAGLRDGMRIFDLGCGWGSLSLYLAERFPGAKVTAFSNSRTQKVFIDSEAGKKGLKNLEVVTGDIATWEVPVDRQGVYDRVVSVEMFEHMKNYSKLLAKVAALLKPKGQAFVHMFAHKDMPYDFESGWMTEHFFTGGTMPSLDLMAYFQEDLNLKRQWYVNGKNYARTCEDWLSKMNASKEQIWPHLEETYGKDKTRMWFYRWQVFYAACAELFAYGGGETWGVGLYLFEKPELSKR</sequence>
<dbReference type="FunFam" id="3.40.50.150:FF:000554">
    <property type="entry name" value="Cation-transporting ATPase"/>
    <property type="match status" value="1"/>
</dbReference>
<dbReference type="OrthoDB" id="506498at2759"/>
<evidence type="ECO:0000256" key="1">
    <source>
        <dbReference type="ARBA" id="ARBA00010815"/>
    </source>
</evidence>
<dbReference type="Gene3D" id="3.40.50.150">
    <property type="entry name" value="Vaccinia Virus protein VP39"/>
    <property type="match status" value="1"/>
</dbReference>
<name>A0A2P8A7Y8_9PEZI</name>
<proteinExistence type="inferred from homology"/>
<comment type="similarity">
    <text evidence="1">Belongs to the CFA/CMAS family.</text>
</comment>
<dbReference type="InterPro" id="IPR029063">
    <property type="entry name" value="SAM-dependent_MTases_sf"/>
</dbReference>
<gene>
    <name evidence="2" type="ORF">B9Z65_6201</name>
</gene>
<dbReference type="EMBL" id="NHZQ01000060">
    <property type="protein sequence ID" value="PSK56577.1"/>
    <property type="molecule type" value="Genomic_DNA"/>
</dbReference>
<reference evidence="2 3" key="1">
    <citation type="submission" date="2017-05" db="EMBL/GenBank/DDBJ databases">
        <title>Draft genome sequence of Elsinoe australis.</title>
        <authorList>
            <person name="Cheng Q."/>
        </authorList>
    </citation>
    <scope>NUCLEOTIDE SEQUENCE [LARGE SCALE GENOMIC DNA]</scope>
    <source>
        <strain evidence="2 3">NL1</strain>
    </source>
</reference>
<keyword evidence="2" id="KW-0489">Methyltransferase</keyword>
<keyword evidence="2" id="KW-0808">Transferase</keyword>
<dbReference type="GO" id="GO:0008168">
    <property type="term" value="F:methyltransferase activity"/>
    <property type="evidence" value="ECO:0007669"/>
    <property type="project" value="UniProtKB-KW"/>
</dbReference>
<dbReference type="PANTHER" id="PTHR43832">
    <property type="match status" value="1"/>
</dbReference>
<evidence type="ECO:0000313" key="2">
    <source>
        <dbReference type="EMBL" id="PSK56577.1"/>
    </source>
</evidence>
<dbReference type="STRING" id="40998.A0A2P8A7Y8"/>
<comment type="caution">
    <text evidence="2">The sequence shown here is derived from an EMBL/GenBank/DDBJ whole genome shotgun (WGS) entry which is preliminary data.</text>
</comment>
<evidence type="ECO:0000313" key="3">
    <source>
        <dbReference type="Proteomes" id="UP000243723"/>
    </source>
</evidence>
<dbReference type="Proteomes" id="UP000243723">
    <property type="component" value="Unassembled WGS sequence"/>
</dbReference>
<dbReference type="PANTHER" id="PTHR43832:SF1">
    <property type="entry name" value="S-ADENOSYL-L-METHIONINE-DEPENDENT METHYLTRANSFERASES SUPERFAMILY PROTEIN"/>
    <property type="match status" value="1"/>
</dbReference>
<organism evidence="2 3">
    <name type="scientific">Elsinoe australis</name>
    <dbReference type="NCBI Taxonomy" id="40998"/>
    <lineage>
        <taxon>Eukaryota</taxon>
        <taxon>Fungi</taxon>
        <taxon>Dikarya</taxon>
        <taxon>Ascomycota</taxon>
        <taxon>Pezizomycotina</taxon>
        <taxon>Dothideomycetes</taxon>
        <taxon>Dothideomycetidae</taxon>
        <taxon>Myriangiales</taxon>
        <taxon>Elsinoaceae</taxon>
        <taxon>Elsinoe</taxon>
    </lineage>
</organism>